<keyword evidence="7 15" id="KW-0378">Hydrolase</keyword>
<dbReference type="CDD" id="cd08966">
    <property type="entry name" value="EcFpg-like_N"/>
    <property type="match status" value="1"/>
</dbReference>
<dbReference type="HAMAP" id="MF_00103">
    <property type="entry name" value="Fapy_DNA_glycosyl"/>
    <property type="match status" value="1"/>
</dbReference>
<dbReference type="RefSeq" id="WP_169625269.1">
    <property type="nucleotide sequence ID" value="NZ_JABBNT010000003.1"/>
</dbReference>
<evidence type="ECO:0000256" key="5">
    <source>
        <dbReference type="ARBA" id="ARBA00022763"/>
    </source>
</evidence>
<evidence type="ECO:0000256" key="7">
    <source>
        <dbReference type="ARBA" id="ARBA00022801"/>
    </source>
</evidence>
<comment type="catalytic activity">
    <reaction evidence="14 15">
        <text>2'-deoxyribonucleotide-(2'-deoxyribose 5'-phosphate)-2'-deoxyribonucleotide-DNA = a 3'-end 2'-deoxyribonucleotide-(2,3-dehydro-2,3-deoxyribose 5'-phosphate)-DNA + a 5'-end 5'-phospho-2'-deoxyribonucleoside-DNA + H(+)</text>
        <dbReference type="Rhea" id="RHEA:66592"/>
        <dbReference type="Rhea" id="RHEA-COMP:13180"/>
        <dbReference type="Rhea" id="RHEA-COMP:16897"/>
        <dbReference type="Rhea" id="RHEA-COMP:17067"/>
        <dbReference type="ChEBI" id="CHEBI:15378"/>
        <dbReference type="ChEBI" id="CHEBI:136412"/>
        <dbReference type="ChEBI" id="CHEBI:157695"/>
        <dbReference type="ChEBI" id="CHEBI:167181"/>
        <dbReference type="EC" id="4.2.99.18"/>
    </reaction>
</comment>
<dbReference type="Pfam" id="PF01149">
    <property type="entry name" value="Fapy_DNA_glyco"/>
    <property type="match status" value="1"/>
</dbReference>
<comment type="catalytic activity">
    <reaction evidence="1 15">
        <text>Hydrolysis of DNA containing ring-opened 7-methylguanine residues, releasing 2,6-diamino-4-hydroxy-5-(N-methyl)formamidopyrimidine.</text>
        <dbReference type="EC" id="3.2.2.23"/>
    </reaction>
</comment>
<evidence type="ECO:0000256" key="9">
    <source>
        <dbReference type="ARBA" id="ARBA00023125"/>
    </source>
</evidence>
<keyword evidence="8 15" id="KW-0862">Zinc</keyword>
<feature type="domain" description="FPG-type" evidence="17">
    <location>
        <begin position="260"/>
        <end position="296"/>
    </location>
</feature>
<dbReference type="EMBL" id="JABBNT010000003">
    <property type="protein sequence ID" value="NMM44881.1"/>
    <property type="molecule type" value="Genomic_DNA"/>
</dbReference>
<comment type="function">
    <text evidence="15">Involved in base excision repair of DNA damaged by oxidation or by mutagenic agents. Acts as DNA glycosylase that recognizes and removes damaged bases. Has a preference for oxidized purines, such as 7,8-dihydro-8-oxoguanine (8-oxoG). Has AP (apurinic/apyrimidinic) lyase activity and introduces nicks in the DNA strand. Cleaves the DNA backbone by beta-delta elimination to generate a single-strand break at the site of the removed base with both 3'- and 5'-phosphates.</text>
</comment>
<dbReference type="InterPro" id="IPR010979">
    <property type="entry name" value="Ribosomal_uS13-like_H2TH"/>
</dbReference>
<feature type="binding site" evidence="15">
    <location>
        <position position="113"/>
    </location>
    <ligand>
        <name>DNA</name>
        <dbReference type="ChEBI" id="CHEBI:16991"/>
    </ligand>
</feature>
<feature type="active site" description="Proton donor; for beta-elimination activity" evidence="15">
    <location>
        <position position="58"/>
    </location>
</feature>
<dbReference type="SMART" id="SM00898">
    <property type="entry name" value="Fapy_DNA_glyco"/>
    <property type="match status" value="1"/>
</dbReference>
<evidence type="ECO:0000256" key="10">
    <source>
        <dbReference type="ARBA" id="ARBA00023204"/>
    </source>
</evidence>
<keyword evidence="11 15" id="KW-0456">Lyase</keyword>
<keyword evidence="4 15" id="KW-0479">Metal-binding</keyword>
<feature type="domain" description="Formamidopyrimidine-DNA glycosylase catalytic" evidence="18">
    <location>
        <begin position="2"/>
        <end position="135"/>
    </location>
</feature>
<name>A0A7Y0E1T7_9PROT</name>
<feature type="region of interest" description="Disordered" evidence="16">
    <location>
        <begin position="85"/>
        <end position="104"/>
    </location>
</feature>
<dbReference type="PROSITE" id="PS51068">
    <property type="entry name" value="FPG_CAT"/>
    <property type="match status" value="1"/>
</dbReference>
<dbReference type="Gene3D" id="3.20.190.10">
    <property type="entry name" value="MutM-like, N-terminal"/>
    <property type="match status" value="1"/>
</dbReference>
<keyword evidence="10 15" id="KW-0234">DNA repair</keyword>
<dbReference type="AlphaFoldDB" id="A0A7Y0E1T7"/>
<sequence>MPELPEVETVCRGLRPAMEGRTVRWVDQRRPDLRYPFPDAFAKRLEGRRILAVDRRAKYILIRLDDGWTWMVHLGMSGRFTVSPGATPVQGTSGQASSGQAGHNSGWALVEKHDHVLVDLDDGGRVVFNDTRRFGFMDLIPPDGEAANAHLAHLGPEPLSDSFSATYLTETLVGRRTPIKAALLDQRIVAGLGNIYVCEALWRSGISPRRMAASVGPKRAAVLVPEIKQVLSDAIAAGGSSLRDYVQATGELGYFQHSWDVYDREGAPCRKPGCSGTIQRLVQSGRSTYFCPAHQR</sequence>
<evidence type="ECO:0000256" key="8">
    <source>
        <dbReference type="ARBA" id="ARBA00022833"/>
    </source>
</evidence>
<keyword evidence="20" id="KW-1185">Reference proteome</keyword>
<dbReference type="PANTHER" id="PTHR22993:SF9">
    <property type="entry name" value="FORMAMIDOPYRIMIDINE-DNA GLYCOSYLASE"/>
    <property type="match status" value="1"/>
</dbReference>
<dbReference type="EC" id="4.2.99.18" evidence="15"/>
<dbReference type="GO" id="GO:0003684">
    <property type="term" value="F:damaged DNA binding"/>
    <property type="evidence" value="ECO:0007669"/>
    <property type="project" value="InterPro"/>
</dbReference>
<evidence type="ECO:0000256" key="11">
    <source>
        <dbReference type="ARBA" id="ARBA00023239"/>
    </source>
</evidence>
<evidence type="ECO:0000256" key="4">
    <source>
        <dbReference type="ARBA" id="ARBA00022723"/>
    </source>
</evidence>
<dbReference type="EC" id="3.2.2.23" evidence="15"/>
<dbReference type="Proteomes" id="UP000539372">
    <property type="component" value="Unassembled WGS sequence"/>
</dbReference>
<evidence type="ECO:0000313" key="20">
    <source>
        <dbReference type="Proteomes" id="UP000539372"/>
    </source>
</evidence>
<keyword evidence="13 15" id="KW-0326">Glycosidase</keyword>
<evidence type="ECO:0000313" key="19">
    <source>
        <dbReference type="EMBL" id="NMM44881.1"/>
    </source>
</evidence>
<evidence type="ECO:0000256" key="16">
    <source>
        <dbReference type="SAM" id="MobiDB-lite"/>
    </source>
</evidence>
<keyword evidence="9 15" id="KW-0238">DNA-binding</keyword>
<dbReference type="GO" id="GO:0034039">
    <property type="term" value="F:8-oxo-7,8-dihydroguanine DNA N-glycosylase activity"/>
    <property type="evidence" value="ECO:0007669"/>
    <property type="project" value="TreeGrafter"/>
</dbReference>
<keyword evidence="5 15" id="KW-0227">DNA damage</keyword>
<feature type="binding site" evidence="15">
    <location>
        <position position="175"/>
    </location>
    <ligand>
        <name>DNA</name>
        <dbReference type="ChEBI" id="CHEBI:16991"/>
    </ligand>
</feature>
<comment type="cofactor">
    <cofactor evidence="15">
        <name>Zn(2+)</name>
        <dbReference type="ChEBI" id="CHEBI:29105"/>
    </cofactor>
    <text evidence="15">Binds 1 zinc ion per subunit.</text>
</comment>
<evidence type="ECO:0000256" key="6">
    <source>
        <dbReference type="ARBA" id="ARBA00022771"/>
    </source>
</evidence>
<protein>
    <recommendedName>
        <fullName evidence="15">Formamidopyrimidine-DNA glycosylase</fullName>
        <shortName evidence="15">Fapy-DNA glycosylase</shortName>
        <ecNumber evidence="15">3.2.2.23</ecNumber>
    </recommendedName>
    <alternativeName>
        <fullName evidence="15">DNA-(apurinic or apyrimidinic site) lyase MutM</fullName>
        <shortName evidence="15">AP lyase MutM</shortName>
        <ecNumber evidence="15">4.2.99.18</ecNumber>
    </alternativeName>
</protein>
<dbReference type="GO" id="GO:0006284">
    <property type="term" value="P:base-excision repair"/>
    <property type="evidence" value="ECO:0007669"/>
    <property type="project" value="InterPro"/>
</dbReference>
<evidence type="ECO:0000256" key="12">
    <source>
        <dbReference type="ARBA" id="ARBA00023268"/>
    </source>
</evidence>
<dbReference type="InterPro" id="IPR010663">
    <property type="entry name" value="Znf_FPG/IleRS"/>
</dbReference>
<dbReference type="NCBIfam" id="NF002211">
    <property type="entry name" value="PRK01103.1"/>
    <property type="match status" value="1"/>
</dbReference>
<comment type="subunit">
    <text evidence="3 15">Monomer.</text>
</comment>
<dbReference type="Gene3D" id="1.10.8.50">
    <property type="match status" value="1"/>
</dbReference>
<dbReference type="SUPFAM" id="SSF81624">
    <property type="entry name" value="N-terminal domain of MutM-like DNA repair proteins"/>
    <property type="match status" value="1"/>
</dbReference>
<dbReference type="Pfam" id="PF06831">
    <property type="entry name" value="H2TH"/>
    <property type="match status" value="1"/>
</dbReference>
<dbReference type="InterPro" id="IPR012319">
    <property type="entry name" value="FPG_cat"/>
</dbReference>
<comment type="similarity">
    <text evidence="2 15">Belongs to the FPG family.</text>
</comment>
<evidence type="ECO:0000259" key="18">
    <source>
        <dbReference type="PROSITE" id="PS51068"/>
    </source>
</evidence>
<evidence type="ECO:0000256" key="3">
    <source>
        <dbReference type="ARBA" id="ARBA00011245"/>
    </source>
</evidence>
<evidence type="ECO:0000259" key="17">
    <source>
        <dbReference type="PROSITE" id="PS51066"/>
    </source>
</evidence>
<evidence type="ECO:0000256" key="15">
    <source>
        <dbReference type="HAMAP-Rule" id="MF_00103"/>
    </source>
</evidence>
<dbReference type="SUPFAM" id="SSF57716">
    <property type="entry name" value="Glucocorticoid receptor-like (DNA-binding domain)"/>
    <property type="match status" value="1"/>
</dbReference>
<dbReference type="FunFam" id="1.10.8.50:FF:000003">
    <property type="entry name" value="Formamidopyrimidine-DNA glycosylase"/>
    <property type="match status" value="1"/>
</dbReference>
<evidence type="ECO:0000256" key="2">
    <source>
        <dbReference type="ARBA" id="ARBA00009409"/>
    </source>
</evidence>
<evidence type="ECO:0000256" key="13">
    <source>
        <dbReference type="ARBA" id="ARBA00023295"/>
    </source>
</evidence>
<feature type="binding site" evidence="15">
    <location>
        <position position="132"/>
    </location>
    <ligand>
        <name>DNA</name>
        <dbReference type="ChEBI" id="CHEBI:16991"/>
    </ligand>
</feature>
<evidence type="ECO:0000256" key="1">
    <source>
        <dbReference type="ARBA" id="ARBA00001668"/>
    </source>
</evidence>
<dbReference type="InterPro" id="IPR020629">
    <property type="entry name" value="FPG_Glyclase"/>
</dbReference>
<feature type="active site" description="Schiff-base intermediate with DNA" evidence="15">
    <location>
        <position position="2"/>
    </location>
</feature>
<dbReference type="InterPro" id="IPR035937">
    <property type="entry name" value="FPG_N"/>
</dbReference>
<comment type="caution">
    <text evidence="19">The sequence shown here is derived from an EMBL/GenBank/DDBJ whole genome shotgun (WGS) entry which is preliminary data.</text>
</comment>
<keyword evidence="12 15" id="KW-0511">Multifunctional enzyme</keyword>
<accession>A0A7Y0E1T7</accession>
<feature type="active site" description="Proton donor" evidence="15">
    <location>
        <position position="3"/>
    </location>
</feature>
<dbReference type="GO" id="GO:0008270">
    <property type="term" value="F:zinc ion binding"/>
    <property type="evidence" value="ECO:0007669"/>
    <property type="project" value="UniProtKB-UniRule"/>
</dbReference>
<dbReference type="Pfam" id="PF06827">
    <property type="entry name" value="zf-FPG_IleRS"/>
    <property type="match status" value="1"/>
</dbReference>
<dbReference type="NCBIfam" id="TIGR00577">
    <property type="entry name" value="fpg"/>
    <property type="match status" value="1"/>
</dbReference>
<feature type="active site" description="Proton donor; for delta-elimination activity" evidence="15">
    <location>
        <position position="286"/>
    </location>
</feature>
<proteinExistence type="inferred from homology"/>
<dbReference type="InterPro" id="IPR000214">
    <property type="entry name" value="Znf_DNA_glyclase/AP_lyase"/>
</dbReference>
<evidence type="ECO:0000256" key="14">
    <source>
        <dbReference type="ARBA" id="ARBA00044632"/>
    </source>
</evidence>
<feature type="compositionally biased region" description="Low complexity" evidence="16">
    <location>
        <begin position="90"/>
        <end position="102"/>
    </location>
</feature>
<organism evidence="19 20">
    <name type="scientific">Pacificispira spongiicola</name>
    <dbReference type="NCBI Taxonomy" id="2729598"/>
    <lineage>
        <taxon>Bacteria</taxon>
        <taxon>Pseudomonadati</taxon>
        <taxon>Pseudomonadota</taxon>
        <taxon>Alphaproteobacteria</taxon>
        <taxon>Rhodospirillales</taxon>
        <taxon>Rhodospirillaceae</taxon>
        <taxon>Pacificispira</taxon>
    </lineage>
</organism>
<dbReference type="SUPFAM" id="SSF46946">
    <property type="entry name" value="S13-like H2TH domain"/>
    <property type="match status" value="1"/>
</dbReference>
<dbReference type="PANTHER" id="PTHR22993">
    <property type="entry name" value="FORMAMIDOPYRIMIDINE-DNA GLYCOSYLASE"/>
    <property type="match status" value="1"/>
</dbReference>
<keyword evidence="6 15" id="KW-0863">Zinc-finger</keyword>
<gene>
    <name evidence="15 19" type="primary">mutM</name>
    <name evidence="15" type="synonym">fpg</name>
    <name evidence="19" type="ORF">HH303_10365</name>
</gene>
<dbReference type="SMART" id="SM01232">
    <property type="entry name" value="H2TH"/>
    <property type="match status" value="1"/>
</dbReference>
<dbReference type="GO" id="GO:0140078">
    <property type="term" value="F:class I DNA-(apurinic or apyrimidinic site) endonuclease activity"/>
    <property type="evidence" value="ECO:0007669"/>
    <property type="project" value="UniProtKB-EC"/>
</dbReference>
<dbReference type="PROSITE" id="PS51066">
    <property type="entry name" value="ZF_FPG_2"/>
    <property type="match status" value="1"/>
</dbReference>
<dbReference type="InterPro" id="IPR015886">
    <property type="entry name" value="H2TH_FPG"/>
</dbReference>
<reference evidence="19 20" key="1">
    <citation type="submission" date="2020-04" db="EMBL/GenBank/DDBJ databases">
        <title>Rhodospirillaceae bacterium KN72 isolated from deep sea.</title>
        <authorList>
            <person name="Zhang D.-C."/>
        </authorList>
    </citation>
    <scope>NUCLEOTIDE SEQUENCE [LARGE SCALE GENOMIC DNA]</scope>
    <source>
        <strain evidence="19 20">KN72</strain>
    </source>
</reference>